<evidence type="ECO:0000313" key="6">
    <source>
        <dbReference type="EMBL" id="EPY03074.1"/>
    </source>
</evidence>
<dbReference type="EMBL" id="AQPH01000005">
    <property type="protein sequence ID" value="EPY03074.1"/>
    <property type="molecule type" value="Genomic_DNA"/>
</dbReference>
<dbReference type="Pfam" id="PF03466">
    <property type="entry name" value="LysR_substrate"/>
    <property type="match status" value="1"/>
</dbReference>
<dbReference type="GO" id="GO:0003700">
    <property type="term" value="F:DNA-binding transcription factor activity"/>
    <property type="evidence" value="ECO:0007669"/>
    <property type="project" value="InterPro"/>
</dbReference>
<accession>S9SEC1</accession>
<dbReference type="Proteomes" id="UP000015350">
    <property type="component" value="Unassembled WGS sequence"/>
</dbReference>
<keyword evidence="4" id="KW-0804">Transcription</keyword>
<proteinExistence type="inferred from homology"/>
<dbReference type="AlphaFoldDB" id="S9SEC1"/>
<protein>
    <submittedName>
        <fullName evidence="6">LysR family transcriptional regulator</fullName>
    </submittedName>
</protein>
<dbReference type="InterPro" id="IPR036390">
    <property type="entry name" value="WH_DNA-bd_sf"/>
</dbReference>
<dbReference type="OrthoDB" id="9789529at2"/>
<evidence type="ECO:0000313" key="7">
    <source>
        <dbReference type="Proteomes" id="UP000015350"/>
    </source>
</evidence>
<name>S9SEC1_MAGFU</name>
<keyword evidence="3" id="KW-0238">DNA-binding</keyword>
<dbReference type="GO" id="GO:0003677">
    <property type="term" value="F:DNA binding"/>
    <property type="evidence" value="ECO:0007669"/>
    <property type="project" value="UniProtKB-KW"/>
</dbReference>
<sequence length="297" mass="31437">MDVSLPLGPGDRRITLDQLRAFVAVAEEGGFHAAGAHLGRTQSAVTQSVKALEDSLESRLLDRRRGHVVGLTVAGQRFLPHAREILARLSEAVVALTRPDLRGRIALGVPDDFPITDLHGAISRCLDLNPCLRIEVTSALSAQIGAMARAGDLDIAIFNRIEGQGDDAAEVLRTEPLCWVGRERGHLATAEPLPLCVFPEGCPYRVAGIEALQTMGATARFAYVSASYDNVRAAISAGLGLGLLPAGAIGADQVRLGAAEGFPPLPRIQLVMAVRGQGMLFSAFADFLRAAPGLVRV</sequence>
<dbReference type="InterPro" id="IPR005119">
    <property type="entry name" value="LysR_subst-bd"/>
</dbReference>
<dbReference type="InterPro" id="IPR050176">
    <property type="entry name" value="LTTR"/>
</dbReference>
<dbReference type="Gene3D" id="1.10.10.10">
    <property type="entry name" value="Winged helix-like DNA-binding domain superfamily/Winged helix DNA-binding domain"/>
    <property type="match status" value="1"/>
</dbReference>
<evidence type="ECO:0000256" key="3">
    <source>
        <dbReference type="ARBA" id="ARBA00023125"/>
    </source>
</evidence>
<reference evidence="6 7" key="1">
    <citation type="submission" date="2013-04" db="EMBL/GenBank/DDBJ databases">
        <authorList>
            <person name="Kuznetsov B."/>
            <person name="Ivanovsky R."/>
        </authorList>
    </citation>
    <scope>NUCLEOTIDE SEQUENCE [LARGE SCALE GENOMIC DNA]</scope>
    <source>
        <strain evidence="6 7">MGU-K5</strain>
    </source>
</reference>
<gene>
    <name evidence="6" type="ORF">K678_02383</name>
</gene>
<dbReference type="PANTHER" id="PTHR30579:SF7">
    <property type="entry name" value="HTH-TYPE TRANSCRIPTIONAL REGULATOR LRHA-RELATED"/>
    <property type="match status" value="1"/>
</dbReference>
<keyword evidence="2" id="KW-0805">Transcription regulation</keyword>
<dbReference type="SUPFAM" id="SSF53850">
    <property type="entry name" value="Periplasmic binding protein-like II"/>
    <property type="match status" value="1"/>
</dbReference>
<dbReference type="STRING" id="1316936.K678_02383"/>
<dbReference type="InterPro" id="IPR036388">
    <property type="entry name" value="WH-like_DNA-bd_sf"/>
</dbReference>
<dbReference type="PROSITE" id="PS50931">
    <property type="entry name" value="HTH_LYSR"/>
    <property type="match status" value="1"/>
</dbReference>
<dbReference type="RefSeq" id="WP_021130860.1">
    <property type="nucleotide sequence ID" value="NZ_AQPH01000005.1"/>
</dbReference>
<organism evidence="6 7">
    <name type="scientific">Magnetospirillum fulvum MGU-K5</name>
    <dbReference type="NCBI Taxonomy" id="1316936"/>
    <lineage>
        <taxon>Bacteria</taxon>
        <taxon>Pseudomonadati</taxon>
        <taxon>Pseudomonadota</taxon>
        <taxon>Alphaproteobacteria</taxon>
        <taxon>Rhodospirillales</taxon>
        <taxon>Rhodospirillaceae</taxon>
        <taxon>Magnetospirillum</taxon>
    </lineage>
</organism>
<dbReference type="eggNOG" id="COG0583">
    <property type="taxonomic scope" value="Bacteria"/>
</dbReference>
<dbReference type="FunFam" id="1.10.10.10:FF:000001">
    <property type="entry name" value="LysR family transcriptional regulator"/>
    <property type="match status" value="1"/>
</dbReference>
<evidence type="ECO:0000256" key="1">
    <source>
        <dbReference type="ARBA" id="ARBA00009437"/>
    </source>
</evidence>
<dbReference type="Gene3D" id="3.40.190.10">
    <property type="entry name" value="Periplasmic binding protein-like II"/>
    <property type="match status" value="2"/>
</dbReference>
<dbReference type="Pfam" id="PF00126">
    <property type="entry name" value="HTH_1"/>
    <property type="match status" value="1"/>
</dbReference>
<evidence type="ECO:0000256" key="4">
    <source>
        <dbReference type="ARBA" id="ARBA00023163"/>
    </source>
</evidence>
<evidence type="ECO:0000256" key="2">
    <source>
        <dbReference type="ARBA" id="ARBA00023015"/>
    </source>
</evidence>
<feature type="domain" description="HTH lysR-type" evidence="5">
    <location>
        <begin position="14"/>
        <end position="71"/>
    </location>
</feature>
<comment type="similarity">
    <text evidence="1">Belongs to the LysR transcriptional regulatory family.</text>
</comment>
<dbReference type="SUPFAM" id="SSF46785">
    <property type="entry name" value="Winged helix' DNA-binding domain"/>
    <property type="match status" value="1"/>
</dbReference>
<evidence type="ECO:0000259" key="5">
    <source>
        <dbReference type="PROSITE" id="PS50931"/>
    </source>
</evidence>
<dbReference type="InterPro" id="IPR000847">
    <property type="entry name" value="LysR_HTH_N"/>
</dbReference>
<dbReference type="PANTHER" id="PTHR30579">
    <property type="entry name" value="TRANSCRIPTIONAL REGULATOR"/>
    <property type="match status" value="1"/>
</dbReference>
<comment type="caution">
    <text evidence="6">The sequence shown here is derived from an EMBL/GenBank/DDBJ whole genome shotgun (WGS) entry which is preliminary data.</text>
</comment>